<dbReference type="GO" id="GO:0003824">
    <property type="term" value="F:catalytic activity"/>
    <property type="evidence" value="ECO:0007669"/>
    <property type="project" value="InterPro"/>
</dbReference>
<protein>
    <submittedName>
        <fullName evidence="3">Nitrile hydratase subunit alpha</fullName>
    </submittedName>
</protein>
<dbReference type="Gene3D" id="3.90.330.10">
    <property type="entry name" value="Nitrile hydratase alpha /Thiocyanate hydrolase gamma"/>
    <property type="match status" value="1"/>
</dbReference>
<dbReference type="RefSeq" id="WP_004407747.1">
    <property type="nucleotide sequence ID" value="NZ_LGAR01000114.1"/>
</dbReference>
<evidence type="ECO:0000313" key="3">
    <source>
        <dbReference type="EMBL" id="KPW09191.1"/>
    </source>
</evidence>
<accession>A0A0L8IPV0</accession>
<dbReference type="SUPFAM" id="SSF56209">
    <property type="entry name" value="Nitrile hydratase alpha chain"/>
    <property type="match status" value="1"/>
</dbReference>
<dbReference type="EMBL" id="LJPM01000589">
    <property type="protein sequence ID" value="KPW09191.1"/>
    <property type="molecule type" value="Genomic_DNA"/>
</dbReference>
<feature type="domain" description="Nitrile hydratase alpha/Thiocyanate hydrolase gamma" evidence="2">
    <location>
        <begin position="10"/>
        <end position="188"/>
    </location>
</feature>
<dbReference type="InterPro" id="IPR036648">
    <property type="entry name" value="CN_Hdrase_a/SCN_Hdrase_g_sf"/>
</dbReference>
<reference evidence="3 4" key="1">
    <citation type="submission" date="2015-09" db="EMBL/GenBank/DDBJ databases">
        <title>Genome announcement of multiple Pseudomonas syringae strains.</title>
        <authorList>
            <person name="Thakur S."/>
            <person name="Wang P.W."/>
            <person name="Gong Y."/>
            <person name="Weir B.S."/>
            <person name="Guttman D.S."/>
        </authorList>
    </citation>
    <scope>NUCLEOTIDE SEQUENCE [LARGE SCALE GENOMIC DNA]</scope>
    <source>
        <strain evidence="3 4">ICMP2802</strain>
    </source>
</reference>
<proteinExistence type="predicted"/>
<dbReference type="InterPro" id="IPR004232">
    <property type="entry name" value="CN_Hdrtase_a/SCN_Hdrlase_g"/>
</dbReference>
<dbReference type="Pfam" id="PF02979">
    <property type="entry name" value="NHase_alpha"/>
    <property type="match status" value="1"/>
</dbReference>
<gene>
    <name evidence="3" type="ORF">ALO91_03417</name>
</gene>
<evidence type="ECO:0000313" key="4">
    <source>
        <dbReference type="Proteomes" id="UP000050297"/>
    </source>
</evidence>
<name>A0A0L8IPV0_PSESX</name>
<dbReference type="PATRIC" id="fig|199198.4.peg.2374"/>
<keyword evidence="1" id="KW-0479">Metal-binding</keyword>
<dbReference type="GO" id="GO:0046914">
    <property type="term" value="F:transition metal ion binding"/>
    <property type="evidence" value="ECO:0007669"/>
    <property type="project" value="InterPro"/>
</dbReference>
<evidence type="ECO:0000256" key="1">
    <source>
        <dbReference type="ARBA" id="ARBA00022723"/>
    </source>
</evidence>
<sequence length="196" mass="21790">MNYLIGKNKEMLLKSIVSSLTQRGVITSDMLAARMEMVGAASPRNGARLIAKAWLDPQFKKLLLSDAKAAVTQIGIESPMADHLRVLENTPQVHHLVVCTLCSCYPSWLLGYPRDWYKSATYRARAVREPRRLLADWGHVLPEQVRIRVVDSTADYRWMVMPIRPPNSEGLGEAALADLITADSLVGAEVLPPATR</sequence>
<dbReference type="Proteomes" id="UP000050297">
    <property type="component" value="Unassembled WGS sequence"/>
</dbReference>
<comment type="caution">
    <text evidence="3">The sequence shown here is derived from an EMBL/GenBank/DDBJ whole genome shotgun (WGS) entry which is preliminary data.</text>
</comment>
<organism evidence="3 4">
    <name type="scientific">Pseudomonas syringae pv. aceris</name>
    <dbReference type="NCBI Taxonomy" id="199198"/>
    <lineage>
        <taxon>Bacteria</taxon>
        <taxon>Pseudomonadati</taxon>
        <taxon>Pseudomonadota</taxon>
        <taxon>Gammaproteobacteria</taxon>
        <taxon>Pseudomonadales</taxon>
        <taxon>Pseudomonadaceae</taxon>
        <taxon>Pseudomonas</taxon>
        <taxon>Pseudomonas syringae</taxon>
    </lineage>
</organism>
<dbReference type="AlphaFoldDB" id="A0A0L8IPV0"/>
<evidence type="ECO:0000259" key="2">
    <source>
        <dbReference type="Pfam" id="PF02979"/>
    </source>
</evidence>